<dbReference type="AlphaFoldDB" id="A0A2A8ZT72"/>
<protein>
    <submittedName>
        <fullName evidence="12">Integrase</fullName>
    </submittedName>
</protein>
<keyword evidence="5" id="KW-0229">DNA integration</keyword>
<name>A0A2A8ZT72_BACCE</name>
<evidence type="ECO:0000256" key="5">
    <source>
        <dbReference type="ARBA" id="ARBA00022908"/>
    </source>
</evidence>
<comment type="subcellular location">
    <subcellularLocation>
        <location evidence="1">Cytoplasm</location>
    </subcellularLocation>
</comment>
<keyword evidence="8" id="KW-0131">Cell cycle</keyword>
<dbReference type="GO" id="GO:0015074">
    <property type="term" value="P:DNA integration"/>
    <property type="evidence" value="ECO:0007669"/>
    <property type="project" value="UniProtKB-KW"/>
</dbReference>
<dbReference type="InterPro" id="IPR002104">
    <property type="entry name" value="Integrase_catalytic"/>
</dbReference>
<dbReference type="InterPro" id="IPR050090">
    <property type="entry name" value="Tyrosine_recombinase_XerCD"/>
</dbReference>
<evidence type="ECO:0000313" key="12">
    <source>
        <dbReference type="EMBL" id="PFE09458.1"/>
    </source>
</evidence>
<evidence type="ECO:0000256" key="8">
    <source>
        <dbReference type="ARBA" id="ARBA00023306"/>
    </source>
</evidence>
<evidence type="ECO:0000256" key="1">
    <source>
        <dbReference type="ARBA" id="ARBA00004496"/>
    </source>
</evidence>
<evidence type="ECO:0000259" key="10">
    <source>
        <dbReference type="PROSITE" id="PS51898"/>
    </source>
</evidence>
<evidence type="ECO:0000259" key="11">
    <source>
        <dbReference type="PROSITE" id="PS51900"/>
    </source>
</evidence>
<proteinExistence type="predicted"/>
<dbReference type="InterPro" id="IPR010998">
    <property type="entry name" value="Integrase_recombinase_N"/>
</dbReference>
<dbReference type="PROSITE" id="PS51900">
    <property type="entry name" value="CB"/>
    <property type="match status" value="1"/>
</dbReference>
<keyword evidence="2" id="KW-0963">Cytoplasm</keyword>
<dbReference type="Proteomes" id="UP000220032">
    <property type="component" value="Unassembled WGS sequence"/>
</dbReference>
<feature type="domain" description="Tyr recombinase" evidence="10">
    <location>
        <begin position="179"/>
        <end position="369"/>
    </location>
</feature>
<sequence length="376" mass="44300">MAPHYLNRFLTPIRDIVPFLHNNRYVDKVQEKMEVAEKEGKSKYTYLSDMEVIYNFVHLQKDMDEKKNRKEDTKKSYVSGILSFCQCMVQHAEEFELNGEEVQQNASLLKTLQPWHIRKYNSWLKQVENGRNGDTYAVATLAKKTVLIRSFLKHLHVFAYIEKPFHEELQRANVNEQDRPNRDLSYDEVMKILGVYKERGHLVNYTILLALASTGARIQELCTTRVKDLHYDGKYWLKVTGKGDKVRELFISEHLYQCICEMRRRRGFQTVLDRGDESPLFVNQRGNFYNSKTLSNQVTDMIKKTNLEFLQYRENRVTAHTFRHAFAIMAVEQGNADLYHLMQTLGHENIQTTKISLEKHMKRKNNVGVTFAEQLY</sequence>
<organism evidence="12 13">
    <name type="scientific">Bacillus cereus</name>
    <dbReference type="NCBI Taxonomy" id="1396"/>
    <lineage>
        <taxon>Bacteria</taxon>
        <taxon>Bacillati</taxon>
        <taxon>Bacillota</taxon>
        <taxon>Bacilli</taxon>
        <taxon>Bacillales</taxon>
        <taxon>Bacillaceae</taxon>
        <taxon>Bacillus</taxon>
        <taxon>Bacillus cereus group</taxon>
    </lineage>
</organism>
<keyword evidence="7" id="KW-0233">DNA recombination</keyword>
<dbReference type="GO" id="GO:0005737">
    <property type="term" value="C:cytoplasm"/>
    <property type="evidence" value="ECO:0007669"/>
    <property type="project" value="UniProtKB-SubCell"/>
</dbReference>
<dbReference type="CDD" id="cd00397">
    <property type="entry name" value="DNA_BRE_C"/>
    <property type="match status" value="1"/>
</dbReference>
<dbReference type="PANTHER" id="PTHR30349">
    <property type="entry name" value="PHAGE INTEGRASE-RELATED"/>
    <property type="match status" value="1"/>
</dbReference>
<evidence type="ECO:0000256" key="7">
    <source>
        <dbReference type="ARBA" id="ARBA00023172"/>
    </source>
</evidence>
<evidence type="ECO:0000256" key="9">
    <source>
        <dbReference type="PROSITE-ProRule" id="PRU01248"/>
    </source>
</evidence>
<evidence type="ECO:0000256" key="3">
    <source>
        <dbReference type="ARBA" id="ARBA00022618"/>
    </source>
</evidence>
<dbReference type="EMBL" id="NTRR01000052">
    <property type="protein sequence ID" value="PFE09458.1"/>
    <property type="molecule type" value="Genomic_DNA"/>
</dbReference>
<evidence type="ECO:0000256" key="6">
    <source>
        <dbReference type="ARBA" id="ARBA00023125"/>
    </source>
</evidence>
<dbReference type="InterPro" id="IPR013762">
    <property type="entry name" value="Integrase-like_cat_sf"/>
</dbReference>
<dbReference type="Gene3D" id="1.10.150.130">
    <property type="match status" value="1"/>
</dbReference>
<dbReference type="SUPFAM" id="SSF56349">
    <property type="entry name" value="DNA breaking-rejoining enzymes"/>
    <property type="match status" value="1"/>
</dbReference>
<dbReference type="GO" id="GO:0007059">
    <property type="term" value="P:chromosome segregation"/>
    <property type="evidence" value="ECO:0007669"/>
    <property type="project" value="UniProtKB-KW"/>
</dbReference>
<dbReference type="PROSITE" id="PS51898">
    <property type="entry name" value="TYR_RECOMBINASE"/>
    <property type="match status" value="1"/>
</dbReference>
<dbReference type="GO" id="GO:0051301">
    <property type="term" value="P:cell division"/>
    <property type="evidence" value="ECO:0007669"/>
    <property type="project" value="UniProtKB-KW"/>
</dbReference>
<dbReference type="GO" id="GO:0003677">
    <property type="term" value="F:DNA binding"/>
    <property type="evidence" value="ECO:0007669"/>
    <property type="project" value="UniProtKB-UniRule"/>
</dbReference>
<feature type="domain" description="Core-binding (CB)" evidence="11">
    <location>
        <begin position="47"/>
        <end position="156"/>
    </location>
</feature>
<dbReference type="PANTHER" id="PTHR30349:SF77">
    <property type="entry name" value="TYROSINE RECOMBINASE XERC"/>
    <property type="match status" value="1"/>
</dbReference>
<dbReference type="GO" id="GO:0006310">
    <property type="term" value="P:DNA recombination"/>
    <property type="evidence" value="ECO:0007669"/>
    <property type="project" value="UniProtKB-KW"/>
</dbReference>
<keyword evidence="3" id="KW-0132">Cell division</keyword>
<dbReference type="InterPro" id="IPR011010">
    <property type="entry name" value="DNA_brk_join_enz"/>
</dbReference>
<dbReference type="Gene3D" id="1.10.443.10">
    <property type="entry name" value="Intergrase catalytic core"/>
    <property type="match status" value="1"/>
</dbReference>
<dbReference type="InterPro" id="IPR044068">
    <property type="entry name" value="CB"/>
</dbReference>
<evidence type="ECO:0000256" key="2">
    <source>
        <dbReference type="ARBA" id="ARBA00022490"/>
    </source>
</evidence>
<accession>A0A2A8ZT72</accession>
<keyword evidence="4" id="KW-0159">Chromosome partition</keyword>
<evidence type="ECO:0000256" key="4">
    <source>
        <dbReference type="ARBA" id="ARBA00022829"/>
    </source>
</evidence>
<reference evidence="12 13" key="1">
    <citation type="submission" date="2017-09" db="EMBL/GenBank/DDBJ databases">
        <title>Large-scale bioinformatics analysis of Bacillus genomes uncovers conserved roles of natural products in bacterial physiology.</title>
        <authorList>
            <consortium name="Agbiome Team Llc"/>
            <person name="Bleich R.M."/>
            <person name="Grubbs K.J."/>
            <person name="Santa Maria K.C."/>
            <person name="Allen S.E."/>
            <person name="Farag S."/>
            <person name="Shank E.A."/>
            <person name="Bowers A."/>
        </authorList>
    </citation>
    <scope>NUCLEOTIDE SEQUENCE [LARGE SCALE GENOMIC DNA]</scope>
    <source>
        <strain evidence="12 13">AFS022681</strain>
    </source>
</reference>
<dbReference type="Pfam" id="PF00589">
    <property type="entry name" value="Phage_integrase"/>
    <property type="match status" value="1"/>
</dbReference>
<comment type="caution">
    <text evidence="12">The sequence shown here is derived from an EMBL/GenBank/DDBJ whole genome shotgun (WGS) entry which is preliminary data.</text>
</comment>
<keyword evidence="6 9" id="KW-0238">DNA-binding</keyword>
<gene>
    <name evidence="12" type="ORF">CN307_26375</name>
</gene>
<dbReference type="RefSeq" id="WP_098343689.1">
    <property type="nucleotide sequence ID" value="NZ_NTRR01000052.1"/>
</dbReference>
<evidence type="ECO:0000313" key="13">
    <source>
        <dbReference type="Proteomes" id="UP000220032"/>
    </source>
</evidence>